<keyword evidence="5" id="KW-0503">Monooxygenase</keyword>
<evidence type="ECO:0000259" key="6">
    <source>
        <dbReference type="Pfam" id="PF01494"/>
    </source>
</evidence>
<accession>A0A8H5ERZ0</accession>
<gene>
    <name evidence="7" type="ORF">D9619_010399</name>
</gene>
<keyword evidence="4" id="KW-0560">Oxidoreductase</keyword>
<evidence type="ECO:0000256" key="4">
    <source>
        <dbReference type="ARBA" id="ARBA00023002"/>
    </source>
</evidence>
<dbReference type="EMBL" id="JAACJJ010000058">
    <property type="protein sequence ID" value="KAF5310151.1"/>
    <property type="molecule type" value="Genomic_DNA"/>
</dbReference>
<dbReference type="PRINTS" id="PR00420">
    <property type="entry name" value="RNGMNOXGNASE"/>
</dbReference>
<evidence type="ECO:0000313" key="7">
    <source>
        <dbReference type="EMBL" id="KAF5310151.1"/>
    </source>
</evidence>
<dbReference type="Pfam" id="PF01494">
    <property type="entry name" value="FAD_binding_3"/>
    <property type="match status" value="1"/>
</dbReference>
<dbReference type="OrthoDB" id="5428495at2759"/>
<dbReference type="PANTHER" id="PTHR13789:SF147">
    <property type="entry name" value="PUTATIVE (AFU_ORTHOLOGUE AFUA_2G01950)-RELATED"/>
    <property type="match status" value="1"/>
</dbReference>
<evidence type="ECO:0000256" key="5">
    <source>
        <dbReference type="ARBA" id="ARBA00023033"/>
    </source>
</evidence>
<dbReference type="SUPFAM" id="SSF51905">
    <property type="entry name" value="FAD/NAD(P)-binding domain"/>
    <property type="match status" value="1"/>
</dbReference>
<organism evidence="7 8">
    <name type="scientific">Psilocybe cf. subviscida</name>
    <dbReference type="NCBI Taxonomy" id="2480587"/>
    <lineage>
        <taxon>Eukaryota</taxon>
        <taxon>Fungi</taxon>
        <taxon>Dikarya</taxon>
        <taxon>Basidiomycota</taxon>
        <taxon>Agaricomycotina</taxon>
        <taxon>Agaricomycetes</taxon>
        <taxon>Agaricomycetidae</taxon>
        <taxon>Agaricales</taxon>
        <taxon>Agaricineae</taxon>
        <taxon>Strophariaceae</taxon>
        <taxon>Psilocybe</taxon>
    </lineage>
</organism>
<protein>
    <recommendedName>
        <fullName evidence="6">FAD-binding domain-containing protein</fullName>
    </recommendedName>
</protein>
<comment type="caution">
    <text evidence="7">The sequence shown here is derived from an EMBL/GenBank/DDBJ whole genome shotgun (WGS) entry which is preliminary data.</text>
</comment>
<dbReference type="Proteomes" id="UP000567179">
    <property type="component" value="Unassembled WGS sequence"/>
</dbReference>
<proteinExistence type="inferred from homology"/>
<dbReference type="GO" id="GO:0071949">
    <property type="term" value="F:FAD binding"/>
    <property type="evidence" value="ECO:0007669"/>
    <property type="project" value="InterPro"/>
</dbReference>
<reference evidence="7 8" key="1">
    <citation type="journal article" date="2020" name="ISME J.">
        <title>Uncovering the hidden diversity of litter-decomposition mechanisms in mushroom-forming fungi.</title>
        <authorList>
            <person name="Floudas D."/>
            <person name="Bentzer J."/>
            <person name="Ahren D."/>
            <person name="Johansson T."/>
            <person name="Persson P."/>
            <person name="Tunlid A."/>
        </authorList>
    </citation>
    <scope>NUCLEOTIDE SEQUENCE [LARGE SCALE GENOMIC DNA]</scope>
    <source>
        <strain evidence="7 8">CBS 101986</strain>
    </source>
</reference>
<evidence type="ECO:0000256" key="3">
    <source>
        <dbReference type="ARBA" id="ARBA00022827"/>
    </source>
</evidence>
<dbReference type="AlphaFoldDB" id="A0A8H5ERZ0"/>
<feature type="domain" description="FAD-binding" evidence="6">
    <location>
        <begin position="12"/>
        <end position="371"/>
    </location>
</feature>
<evidence type="ECO:0000256" key="2">
    <source>
        <dbReference type="ARBA" id="ARBA00022630"/>
    </source>
</evidence>
<keyword evidence="2" id="KW-0285">Flavoprotein</keyword>
<comment type="similarity">
    <text evidence="1">Belongs to the paxM FAD-dependent monooxygenase family.</text>
</comment>
<dbReference type="PANTHER" id="PTHR13789">
    <property type="entry name" value="MONOOXYGENASE"/>
    <property type="match status" value="1"/>
</dbReference>
<name>A0A8H5ERZ0_9AGAR</name>
<keyword evidence="8" id="KW-1185">Reference proteome</keyword>
<dbReference type="Gene3D" id="3.50.50.60">
    <property type="entry name" value="FAD/NAD(P)-binding domain"/>
    <property type="match status" value="1"/>
</dbReference>
<keyword evidence="3" id="KW-0274">FAD</keyword>
<evidence type="ECO:0000256" key="1">
    <source>
        <dbReference type="ARBA" id="ARBA00007992"/>
    </source>
</evidence>
<dbReference type="InterPro" id="IPR036188">
    <property type="entry name" value="FAD/NAD-bd_sf"/>
</dbReference>
<dbReference type="InterPro" id="IPR050493">
    <property type="entry name" value="FAD-dep_Monooxygenase_BioMet"/>
</dbReference>
<sequence>MNHIQKAGISLNIVVVGGSIAGLATAYTLARAGHSVLILEKSDGTARGAGGVQSPPNMTRILNEWGLKSRLDEISQQCEGVQMFAGLTGELLGIVLMKEEFLKDLVAEFLFVLHSDLHKLLHSVAVQEGVKIRYHATVTNADGATGRITLSSGEELYADLIVGADGYTSLLQDIVAGPAEFRSAQLKNAPSKSLIVTHTVPAHLLEADPDLRPLVADPSIWSTWLGHRYIAHANSLNSNQGHHYTVTVAHDYDGPIEEKQWGQDDNVHRYGIDFVNLEIRAIKLVSLTTENSSRLYRNKPPLESLVCDYSRIVLVGEAARPVLPGGNHNTALAIEDAQTLGCLLSRIQDISHVSRMLTAYDEIRQPRSAFVHQYTIERQRMFRFPPGPEQEERDDRMRQTLARNENDHINEANFKDPQMWGVELDLFAHNASEMVEDWWGQWGYMISGRDVKSQSFQFNHRHSLEISVRQVTSEPVTSGVA</sequence>
<dbReference type="InterPro" id="IPR002938">
    <property type="entry name" value="FAD-bd"/>
</dbReference>
<dbReference type="GO" id="GO:0004497">
    <property type="term" value="F:monooxygenase activity"/>
    <property type="evidence" value="ECO:0007669"/>
    <property type="project" value="UniProtKB-KW"/>
</dbReference>
<evidence type="ECO:0000313" key="8">
    <source>
        <dbReference type="Proteomes" id="UP000567179"/>
    </source>
</evidence>